<dbReference type="SUPFAM" id="SSF47384">
    <property type="entry name" value="Homodimeric domain of signal transducing histidine kinase"/>
    <property type="match status" value="1"/>
</dbReference>
<dbReference type="Proteomes" id="UP000481621">
    <property type="component" value="Unassembled WGS sequence"/>
</dbReference>
<evidence type="ECO:0000313" key="18">
    <source>
        <dbReference type="Proteomes" id="UP000481621"/>
    </source>
</evidence>
<evidence type="ECO:0000256" key="7">
    <source>
        <dbReference type="ARBA" id="ARBA00022741"/>
    </source>
</evidence>
<accession>A0A6B3TVI0</accession>
<gene>
    <name evidence="17" type="ORF">G4Z05_12400</name>
</gene>
<evidence type="ECO:0000259" key="15">
    <source>
        <dbReference type="PROSITE" id="PS50110"/>
    </source>
</evidence>
<evidence type="ECO:0000256" key="3">
    <source>
        <dbReference type="ARBA" id="ARBA00012438"/>
    </source>
</evidence>
<dbReference type="InterPro" id="IPR001789">
    <property type="entry name" value="Sig_transdc_resp-reg_receiver"/>
</dbReference>
<dbReference type="PRINTS" id="PR00344">
    <property type="entry name" value="BCTRLSENSOR"/>
</dbReference>
<dbReference type="SUPFAM" id="SSF52172">
    <property type="entry name" value="CheY-like"/>
    <property type="match status" value="1"/>
</dbReference>
<organism evidence="17 18">
    <name type="scientific">Neobacillus thermocopriae</name>
    <dbReference type="NCBI Taxonomy" id="1215031"/>
    <lineage>
        <taxon>Bacteria</taxon>
        <taxon>Bacillati</taxon>
        <taxon>Bacillota</taxon>
        <taxon>Bacilli</taxon>
        <taxon>Bacillales</taxon>
        <taxon>Bacillaceae</taxon>
        <taxon>Neobacillus</taxon>
    </lineage>
</organism>
<dbReference type="SMART" id="SM00091">
    <property type="entry name" value="PAS"/>
    <property type="match status" value="1"/>
</dbReference>
<evidence type="ECO:0000256" key="8">
    <source>
        <dbReference type="ARBA" id="ARBA00022777"/>
    </source>
</evidence>
<keyword evidence="8" id="KW-0418">Kinase</keyword>
<dbReference type="PROSITE" id="PS50112">
    <property type="entry name" value="PAS"/>
    <property type="match status" value="1"/>
</dbReference>
<dbReference type="Gene3D" id="3.40.50.2300">
    <property type="match status" value="1"/>
</dbReference>
<feature type="modified residue" description="4-aspartylphosphate" evidence="12">
    <location>
        <position position="594"/>
    </location>
</feature>
<keyword evidence="5 12" id="KW-0597">Phosphoprotein</keyword>
<keyword evidence="13" id="KW-1133">Transmembrane helix</keyword>
<dbReference type="PROSITE" id="PS50110">
    <property type="entry name" value="RESPONSE_REGULATORY"/>
    <property type="match status" value="1"/>
</dbReference>
<dbReference type="InterPro" id="IPR003594">
    <property type="entry name" value="HATPase_dom"/>
</dbReference>
<dbReference type="PANTHER" id="PTHR43047">
    <property type="entry name" value="TWO-COMPONENT HISTIDINE PROTEIN KINASE"/>
    <property type="match status" value="1"/>
</dbReference>
<dbReference type="Pfam" id="PF13426">
    <property type="entry name" value="PAS_9"/>
    <property type="match status" value="1"/>
</dbReference>
<evidence type="ECO:0000256" key="2">
    <source>
        <dbReference type="ARBA" id="ARBA00004236"/>
    </source>
</evidence>
<dbReference type="SMART" id="SM00387">
    <property type="entry name" value="HATPase_c"/>
    <property type="match status" value="1"/>
</dbReference>
<keyword evidence="18" id="KW-1185">Reference proteome</keyword>
<evidence type="ECO:0000256" key="10">
    <source>
        <dbReference type="ARBA" id="ARBA00023012"/>
    </source>
</evidence>
<feature type="domain" description="Response regulatory" evidence="15">
    <location>
        <begin position="544"/>
        <end position="661"/>
    </location>
</feature>
<keyword evidence="11 13" id="KW-0472">Membrane</keyword>
<dbReference type="InterPro" id="IPR036097">
    <property type="entry name" value="HisK_dim/P_sf"/>
</dbReference>
<dbReference type="SMART" id="SM00448">
    <property type="entry name" value="REC"/>
    <property type="match status" value="1"/>
</dbReference>
<dbReference type="GO" id="GO:0005524">
    <property type="term" value="F:ATP binding"/>
    <property type="evidence" value="ECO:0007669"/>
    <property type="project" value="UniProtKB-KW"/>
</dbReference>
<comment type="subcellular location">
    <subcellularLocation>
        <location evidence="2">Cell membrane</location>
    </subcellularLocation>
</comment>
<evidence type="ECO:0000256" key="1">
    <source>
        <dbReference type="ARBA" id="ARBA00000085"/>
    </source>
</evidence>
<dbReference type="Pfam" id="PF00072">
    <property type="entry name" value="Response_reg"/>
    <property type="match status" value="1"/>
</dbReference>
<dbReference type="Gene3D" id="1.10.287.130">
    <property type="match status" value="1"/>
</dbReference>
<dbReference type="InterPro" id="IPR004358">
    <property type="entry name" value="Sig_transdc_His_kin-like_C"/>
</dbReference>
<evidence type="ECO:0000256" key="5">
    <source>
        <dbReference type="ARBA" id="ARBA00022553"/>
    </source>
</evidence>
<feature type="domain" description="Histidine kinase" evidence="14">
    <location>
        <begin position="305"/>
        <end position="520"/>
    </location>
</feature>
<sequence>MFDLASIHVFIWALGFTLIFIVILLSIRLVKKNHELRKYRMFEIHYQSLIEHNPNVVWTVDTEGKIVHVNPRAMELLKYEKEQFLSKPFFSFLHEEDRKKAKQKFFHLLEEDRTYFDACIQDAEDKWVPMFITLVPIMIHGKMTGAFVFARDNSEVVEHKNQMKKAQLDLIHTIQKQQGMTFKYVKMGDQFIHTLCEGELVEKLGLSSSMVVGKPLHGVLPKEEADAKLLAYEKAWEGEVTHFEASMNGIYFYVTLSPVFLEGRVVEVIGSGIDITKRKLIEREMIQAKEEAVKASLAKSEFLSNMSHELRTPLNAILGFSQLLEGQESLTEQQRFFVKEILKGGRHLLELINEILDLSRIEAGQLKISSQIVNIRTMMEECINLVAPVAVTKGIYITNERTMAGNQNVYVDPTRLKQVLLNLLENAIKYNKENGDIFITYECKENFLYVHIQDTGMGIPPEAQEKIFTPFFRLEHSQIEGTGMGLSLVKQLIQLMGGQVGVNSHLGMGSDFWISLPLAHPNQKIAQPDNEKKRIVSPIQKNVTILYIEDDPSNLLLVTEILKEIHDVTLHVAQTGLAGLEMANQQKYDLILLDLNLPDMNGFHVLEKLKENVRTADIPVIALSSNARKEDLNRAIKHGFSDYLTKPIDISCFLSILLKYLE</sequence>
<dbReference type="InterPro" id="IPR035965">
    <property type="entry name" value="PAS-like_dom_sf"/>
</dbReference>
<proteinExistence type="predicted"/>
<evidence type="ECO:0000256" key="12">
    <source>
        <dbReference type="PROSITE-ProRule" id="PRU00169"/>
    </source>
</evidence>
<keyword evidence="10" id="KW-0902">Two-component regulatory system</keyword>
<dbReference type="Pfam" id="PF00512">
    <property type="entry name" value="HisKA"/>
    <property type="match status" value="1"/>
</dbReference>
<evidence type="ECO:0000256" key="4">
    <source>
        <dbReference type="ARBA" id="ARBA00022475"/>
    </source>
</evidence>
<dbReference type="InterPro" id="IPR003661">
    <property type="entry name" value="HisK_dim/P_dom"/>
</dbReference>
<protein>
    <recommendedName>
        <fullName evidence="3">histidine kinase</fullName>
        <ecNumber evidence="3">2.7.13.3</ecNumber>
    </recommendedName>
</protein>
<dbReference type="Pfam" id="PF02518">
    <property type="entry name" value="HATPase_c"/>
    <property type="match status" value="1"/>
</dbReference>
<name>A0A6B3TVI0_9BACI</name>
<keyword evidence="6" id="KW-0808">Transferase</keyword>
<dbReference type="SUPFAM" id="SSF55785">
    <property type="entry name" value="PYP-like sensor domain (PAS domain)"/>
    <property type="match status" value="2"/>
</dbReference>
<keyword evidence="4" id="KW-1003">Cell membrane</keyword>
<evidence type="ECO:0000259" key="14">
    <source>
        <dbReference type="PROSITE" id="PS50109"/>
    </source>
</evidence>
<dbReference type="Gene3D" id="3.30.450.20">
    <property type="entry name" value="PAS domain"/>
    <property type="match status" value="2"/>
</dbReference>
<dbReference type="FunFam" id="3.30.565.10:FF:000023">
    <property type="entry name" value="PAS domain-containing sensor histidine kinase"/>
    <property type="match status" value="1"/>
</dbReference>
<evidence type="ECO:0000259" key="16">
    <source>
        <dbReference type="PROSITE" id="PS50112"/>
    </source>
</evidence>
<dbReference type="PROSITE" id="PS50109">
    <property type="entry name" value="HIS_KIN"/>
    <property type="match status" value="1"/>
</dbReference>
<comment type="caution">
    <text evidence="17">The sequence shown here is derived from an EMBL/GenBank/DDBJ whole genome shotgun (WGS) entry which is preliminary data.</text>
</comment>
<dbReference type="AlphaFoldDB" id="A0A6B3TVI0"/>
<dbReference type="CDD" id="cd00082">
    <property type="entry name" value="HisKA"/>
    <property type="match status" value="1"/>
</dbReference>
<dbReference type="InterPro" id="IPR000014">
    <property type="entry name" value="PAS"/>
</dbReference>
<dbReference type="GO" id="GO:0000155">
    <property type="term" value="F:phosphorelay sensor kinase activity"/>
    <property type="evidence" value="ECO:0007669"/>
    <property type="project" value="InterPro"/>
</dbReference>
<dbReference type="GO" id="GO:0009927">
    <property type="term" value="F:histidine phosphotransfer kinase activity"/>
    <property type="evidence" value="ECO:0007669"/>
    <property type="project" value="TreeGrafter"/>
</dbReference>
<dbReference type="SMART" id="SM00388">
    <property type="entry name" value="HisKA"/>
    <property type="match status" value="1"/>
</dbReference>
<dbReference type="InterPro" id="IPR013656">
    <property type="entry name" value="PAS_4"/>
</dbReference>
<dbReference type="InterPro" id="IPR011006">
    <property type="entry name" value="CheY-like_superfamily"/>
</dbReference>
<evidence type="ECO:0000313" key="17">
    <source>
        <dbReference type="EMBL" id="NEX79657.1"/>
    </source>
</evidence>
<keyword evidence="13" id="KW-0812">Transmembrane</keyword>
<dbReference type="EMBL" id="JAAIUV010000020">
    <property type="protein sequence ID" value="NEX79657.1"/>
    <property type="molecule type" value="Genomic_DNA"/>
</dbReference>
<reference evidence="17" key="1">
    <citation type="submission" date="2020-02" db="EMBL/GenBank/DDBJ databases">
        <title>Bacillus sedimentmangrovi sp. nov., isolated from sediment of the mangrove ecosystem.</title>
        <authorList>
            <person name="Liu G."/>
        </authorList>
    </citation>
    <scope>NUCLEOTIDE SEQUENCE [LARGE SCALE GENOMIC DNA]</scope>
    <source>
        <strain evidence="17">SgZ-7</strain>
    </source>
</reference>
<evidence type="ECO:0000256" key="6">
    <source>
        <dbReference type="ARBA" id="ARBA00022679"/>
    </source>
</evidence>
<dbReference type="Gene3D" id="3.30.565.10">
    <property type="entry name" value="Histidine kinase-like ATPase, C-terminal domain"/>
    <property type="match status" value="1"/>
</dbReference>
<feature type="domain" description="PAS" evidence="16">
    <location>
        <begin position="42"/>
        <end position="112"/>
    </location>
</feature>
<keyword evidence="7" id="KW-0547">Nucleotide-binding</keyword>
<dbReference type="RefSeq" id="WP_163252174.1">
    <property type="nucleotide sequence ID" value="NZ_JAAIUV010000020.1"/>
</dbReference>
<dbReference type="InterPro" id="IPR036890">
    <property type="entry name" value="HATPase_C_sf"/>
</dbReference>
<feature type="transmembrane region" description="Helical" evidence="13">
    <location>
        <begin position="6"/>
        <end position="30"/>
    </location>
</feature>
<dbReference type="SUPFAM" id="SSF55874">
    <property type="entry name" value="ATPase domain of HSP90 chaperone/DNA topoisomerase II/histidine kinase"/>
    <property type="match status" value="1"/>
</dbReference>
<evidence type="ECO:0000256" key="9">
    <source>
        <dbReference type="ARBA" id="ARBA00022840"/>
    </source>
</evidence>
<evidence type="ECO:0000256" key="13">
    <source>
        <dbReference type="SAM" id="Phobius"/>
    </source>
</evidence>
<dbReference type="Pfam" id="PF08448">
    <property type="entry name" value="PAS_4"/>
    <property type="match status" value="1"/>
</dbReference>
<dbReference type="InterPro" id="IPR005467">
    <property type="entry name" value="His_kinase_dom"/>
</dbReference>
<dbReference type="CDD" id="cd00130">
    <property type="entry name" value="PAS"/>
    <property type="match status" value="1"/>
</dbReference>
<keyword evidence="9" id="KW-0067">ATP-binding</keyword>
<evidence type="ECO:0000256" key="11">
    <source>
        <dbReference type="ARBA" id="ARBA00023136"/>
    </source>
</evidence>
<dbReference type="GO" id="GO:0005886">
    <property type="term" value="C:plasma membrane"/>
    <property type="evidence" value="ECO:0007669"/>
    <property type="project" value="UniProtKB-SubCell"/>
</dbReference>
<dbReference type="EC" id="2.7.13.3" evidence="3"/>
<comment type="catalytic activity">
    <reaction evidence="1">
        <text>ATP + protein L-histidine = ADP + protein N-phospho-L-histidine.</text>
        <dbReference type="EC" id="2.7.13.3"/>
    </reaction>
</comment>
<dbReference type="NCBIfam" id="TIGR00229">
    <property type="entry name" value="sensory_box"/>
    <property type="match status" value="1"/>
</dbReference>
<dbReference type="PANTHER" id="PTHR43047:SF72">
    <property type="entry name" value="OSMOSENSING HISTIDINE PROTEIN KINASE SLN1"/>
    <property type="match status" value="1"/>
</dbReference>